<feature type="compositionally biased region" description="Polar residues" evidence="1">
    <location>
        <begin position="42"/>
        <end position="52"/>
    </location>
</feature>
<reference evidence="4 5" key="1">
    <citation type="submission" date="2015-03" db="EMBL/GenBank/DDBJ databases">
        <authorList>
            <consortium name="Pathogen Informatics"/>
        </authorList>
    </citation>
    <scope>NUCLEOTIDE SEQUENCE [LARGE SCALE GENOMIC DNA]</scope>
    <source>
        <strain evidence="4">K00500041</strain>
        <strain evidence="5">N09902308</strain>
    </source>
</reference>
<evidence type="ECO:0000313" key="5">
    <source>
        <dbReference type="Proteomes" id="UP000039021"/>
    </source>
</evidence>
<evidence type="ECO:0000256" key="1">
    <source>
        <dbReference type="SAM" id="MobiDB-lite"/>
    </source>
</evidence>
<dbReference type="Proteomes" id="UP000039021">
    <property type="component" value="Unassembled WGS sequence"/>
</dbReference>
<evidence type="ECO:0000313" key="2">
    <source>
        <dbReference type="EMBL" id="COW03295.1"/>
    </source>
</evidence>
<sequence length="98" mass="10036">MVITCGRNSRTTRTSASVDTSSGTRAKQSSGSGGGKSPLGSPESTKPSQVCSTPRISAALVISSRRISAMRPCTSGRSIAGLRISPRSPPVNVTTSTR</sequence>
<feature type="compositionally biased region" description="Polar residues" evidence="1">
    <location>
        <begin position="1"/>
        <end position="28"/>
    </location>
</feature>
<name>A0A0U0RGM8_MYCTX</name>
<reference evidence="3" key="2">
    <citation type="submission" date="2015-03" db="EMBL/GenBank/DDBJ databases">
        <authorList>
            <consortium name="Pathogen Informatics"/>
            <person name="Murphy D."/>
        </authorList>
    </citation>
    <scope>NUCLEOTIDE SEQUENCE</scope>
    <source>
        <strain evidence="3">N09902308</strain>
    </source>
</reference>
<feature type="region of interest" description="Disordered" evidence="1">
    <location>
        <begin position="79"/>
        <end position="98"/>
    </location>
</feature>
<gene>
    <name evidence="2" type="ORF">ERS007703_02576</name>
    <name evidence="3" type="ORF">ERS007739_04858</name>
</gene>
<organism evidence="2 4">
    <name type="scientific">Mycobacterium tuberculosis</name>
    <dbReference type="NCBI Taxonomy" id="1773"/>
    <lineage>
        <taxon>Bacteria</taxon>
        <taxon>Bacillati</taxon>
        <taxon>Actinomycetota</taxon>
        <taxon>Actinomycetes</taxon>
        <taxon>Mycobacteriales</taxon>
        <taxon>Mycobacteriaceae</taxon>
        <taxon>Mycobacterium</taxon>
        <taxon>Mycobacterium tuberculosis complex</taxon>
    </lineage>
</organism>
<reference evidence="2" key="3">
    <citation type="submission" date="2015-03" db="EMBL/GenBank/DDBJ databases">
        <authorList>
            <person name="Murphy D."/>
        </authorList>
    </citation>
    <scope>NUCLEOTIDE SEQUENCE [LARGE SCALE GENOMIC DNA]</scope>
    <source>
        <strain evidence="2">K00500041</strain>
    </source>
</reference>
<protein>
    <submittedName>
        <fullName evidence="2">Uncharacterized protein</fullName>
    </submittedName>
</protein>
<proteinExistence type="predicted"/>
<dbReference type="Proteomes" id="UP000038802">
    <property type="component" value="Unassembled WGS sequence"/>
</dbReference>
<feature type="region of interest" description="Disordered" evidence="1">
    <location>
        <begin position="1"/>
        <end position="52"/>
    </location>
</feature>
<dbReference type="AlphaFoldDB" id="A0A0U0RGM8"/>
<evidence type="ECO:0000313" key="4">
    <source>
        <dbReference type="Proteomes" id="UP000038802"/>
    </source>
</evidence>
<dbReference type="EMBL" id="CSAE01000287">
    <property type="protein sequence ID" value="COW03295.1"/>
    <property type="molecule type" value="Genomic_DNA"/>
</dbReference>
<accession>A0A0U0RGM8</accession>
<dbReference type="EMBL" id="CSBK01003319">
    <property type="protein sequence ID" value="CPA80392.1"/>
    <property type="molecule type" value="Genomic_DNA"/>
</dbReference>
<evidence type="ECO:0000313" key="3">
    <source>
        <dbReference type="EMBL" id="CPA80392.1"/>
    </source>
</evidence>